<feature type="compositionally biased region" description="Basic residues" evidence="1">
    <location>
        <begin position="204"/>
        <end position="215"/>
    </location>
</feature>
<reference evidence="2" key="1">
    <citation type="journal article" date="2020" name="Fungal Divers.">
        <title>Resolving the Mortierellaceae phylogeny through synthesis of multi-gene phylogenetics and phylogenomics.</title>
        <authorList>
            <person name="Vandepol N."/>
            <person name="Liber J."/>
            <person name="Desiro A."/>
            <person name="Na H."/>
            <person name="Kennedy M."/>
            <person name="Barry K."/>
            <person name="Grigoriev I.V."/>
            <person name="Miller A.N."/>
            <person name="O'Donnell K."/>
            <person name="Stajich J.E."/>
            <person name="Bonito G."/>
        </authorList>
    </citation>
    <scope>NUCLEOTIDE SEQUENCE</scope>
    <source>
        <strain evidence="2">BC1065</strain>
    </source>
</reference>
<dbReference type="OrthoDB" id="2424936at2759"/>
<evidence type="ECO:0000256" key="1">
    <source>
        <dbReference type="SAM" id="MobiDB-lite"/>
    </source>
</evidence>
<feature type="region of interest" description="Disordered" evidence="1">
    <location>
        <begin position="1030"/>
        <end position="1099"/>
    </location>
</feature>
<comment type="caution">
    <text evidence="2">The sequence shown here is derived from an EMBL/GenBank/DDBJ whole genome shotgun (WGS) entry which is preliminary data.</text>
</comment>
<feature type="region of interest" description="Disordered" evidence="1">
    <location>
        <begin position="299"/>
        <end position="344"/>
    </location>
</feature>
<feature type="compositionally biased region" description="Basic residues" evidence="1">
    <location>
        <begin position="585"/>
        <end position="596"/>
    </location>
</feature>
<feature type="compositionally biased region" description="Polar residues" evidence="1">
    <location>
        <begin position="1"/>
        <end position="16"/>
    </location>
</feature>
<feature type="compositionally biased region" description="Low complexity" evidence="1">
    <location>
        <begin position="1047"/>
        <end position="1070"/>
    </location>
</feature>
<feature type="compositionally biased region" description="Acidic residues" evidence="1">
    <location>
        <begin position="305"/>
        <end position="342"/>
    </location>
</feature>
<dbReference type="Proteomes" id="UP000807716">
    <property type="component" value="Unassembled WGS sequence"/>
</dbReference>
<feature type="region of interest" description="Disordered" evidence="1">
    <location>
        <begin position="570"/>
        <end position="596"/>
    </location>
</feature>
<keyword evidence="3" id="KW-1185">Reference proteome</keyword>
<evidence type="ECO:0000313" key="2">
    <source>
        <dbReference type="EMBL" id="KAG0256593.1"/>
    </source>
</evidence>
<feature type="region of interest" description="Disordered" evidence="1">
    <location>
        <begin position="1"/>
        <end position="24"/>
    </location>
</feature>
<evidence type="ECO:0000313" key="3">
    <source>
        <dbReference type="Proteomes" id="UP000807716"/>
    </source>
</evidence>
<name>A0A9P6PZT2_9FUNG</name>
<proteinExistence type="predicted"/>
<feature type="compositionally biased region" description="Polar residues" evidence="1">
    <location>
        <begin position="634"/>
        <end position="658"/>
    </location>
</feature>
<feature type="compositionally biased region" description="Acidic residues" evidence="1">
    <location>
        <begin position="673"/>
        <end position="684"/>
    </location>
</feature>
<feature type="region of interest" description="Disordered" evidence="1">
    <location>
        <begin position="673"/>
        <end position="692"/>
    </location>
</feature>
<feature type="region of interest" description="Disordered" evidence="1">
    <location>
        <begin position="634"/>
        <end position="664"/>
    </location>
</feature>
<dbReference type="EMBL" id="JAAAJB010000402">
    <property type="protein sequence ID" value="KAG0256593.1"/>
    <property type="molecule type" value="Genomic_DNA"/>
</dbReference>
<feature type="region of interest" description="Disordered" evidence="1">
    <location>
        <begin position="895"/>
        <end position="945"/>
    </location>
</feature>
<feature type="compositionally biased region" description="Gly residues" evidence="1">
    <location>
        <begin position="1035"/>
        <end position="1046"/>
    </location>
</feature>
<gene>
    <name evidence="2" type="ORF">DFQ27_005639</name>
</gene>
<organism evidence="2 3">
    <name type="scientific">Actinomortierella ambigua</name>
    <dbReference type="NCBI Taxonomy" id="1343610"/>
    <lineage>
        <taxon>Eukaryota</taxon>
        <taxon>Fungi</taxon>
        <taxon>Fungi incertae sedis</taxon>
        <taxon>Mucoromycota</taxon>
        <taxon>Mortierellomycotina</taxon>
        <taxon>Mortierellomycetes</taxon>
        <taxon>Mortierellales</taxon>
        <taxon>Mortierellaceae</taxon>
        <taxon>Actinomortierella</taxon>
    </lineage>
</organism>
<accession>A0A9P6PZT2</accession>
<feature type="region of interest" description="Disordered" evidence="1">
    <location>
        <begin position="203"/>
        <end position="223"/>
    </location>
</feature>
<sequence>MASSRPSVSIQGSAKWSTPDKARQKLQDTPLDALAVYQKAARALAVYNGRDASRRMAYKLRQHGLVVSATTQPAPSLAHHIINGINSAQMKCGMTIHGRTIDFAGISNKVSIAVFHDADSFLQTSRYLVLEPKLDAIKPPKAPPPSSFEPPQTFGSTAAVFRTYKRRNAKPRLLQKPSESVLRAHLKTACKTSLERMINNKISSLKKKRSHGKQSKRPELIAKDKSDLKKKLLGLRSLPRNTLDPMVEAFGGGGPLQTARTYLNTLLKEIDRPALWKATVNTHFDYIWDYMWKSTLARGGRAGDNEEDENDDDGDGDGDDEGDDDGYGDGDGDGDGDDDDDDKKDKIRTCTVTLKSIMRQEHLLPRSGQDGRTNFDEVVKLLETAQKNMTNVETELSVLAQMATIMIASGEGLHGCSSVILDLEKLLPSDYQLDPAAAHEVKVNGDIDKLQRQIEAYRESKTGSGKDIHHLLSRFHLQSLHKEKLSGTKHSRSKAEKNPHVKALSKAIGTPRCLKKSPQRVSSTINTHIRQYSTAVSNMWRGSLYNKALGYLLRILLRLHLAPAREARYKGRQKNFAQQKAIRSGQRRRHQRSLNKRTKWRIKRLSNELCTHLQKIDKGGGSIQRSRVVVSKLESLQQGMSETTGASEGPQSQDTSAGATALDDPKFALEDVGEELEDEDEETGDTATEPSRKRLQALQAITKTLLESPHIKSGVNENLVRECAFKKDDLTQKEIRTIIKITKRLRPFVPKRCLNKDRTGERAHTPHVATRAPIVLIANAVLRATGYSNFAQRLVPQVSGMSVHSLHLGTNTLYEALCSTEARRFDAVDSTGNTFKSPAQAMSSDANKQALYKAFFDMEKVDSICKAHGLVFANRMMFVDRYTVRMLGKVVGHNEGYTGDASGDRRQGYPVESQFDRRQKNRRGRPSEMPWTSEYRQGKKNKNQVDKKAEAASEAVKAKEVELQPLRKAVGKLQQSLTKLRRDGAELCALAPVRKELQDKRRALLPQEEKLRVLRRESYYWNKVAKAAESESSLGDGGSSGGGKNSSGGKKNSGGKKSSSGGNKSSSGGKSSQGGGHSGGSASQKMTTATWGRPTVEDRPQLMDISDLEEHAKRQDKHIVFAGTDYGICTMSETVALTRQEIETHIARYQSATKTSGSASTTPTTGVQNAQSLKLKRSYKMSARQVNEVSHAHKLAKHRERVLAQTRNTAAKRALDTISKPENSLITADSMEKISRAHMARSRVRDTLQAFESTNRMLKMKRTQRLRTERTWAKLCAAERRYVQQHALDSLPVTTDASISPINGWCNDCTCHHIPSNFDGSVPFQHVKECPSRRHVVQPILLIGDSGTGVGSRIKGHARRGGGKMRAQHIRHCTIGMTDEYRTSKTCVFCFHQVRLARHRRMVKGQEKLVNVNGAVECVNPDCVSVKSGYCQKPRDTHAAVAIAIAGAHQLFHKKAFEPFTRAFTRY</sequence>
<protein>
    <submittedName>
        <fullName evidence="2">Uncharacterized protein</fullName>
    </submittedName>
</protein>